<name>A0A402CRI5_9BACT</name>
<feature type="compositionally biased region" description="Low complexity" evidence="1">
    <location>
        <begin position="752"/>
        <end position="766"/>
    </location>
</feature>
<protein>
    <submittedName>
        <fullName evidence="2">Uncharacterized protein</fullName>
    </submittedName>
</protein>
<evidence type="ECO:0000256" key="1">
    <source>
        <dbReference type="SAM" id="MobiDB-lite"/>
    </source>
</evidence>
<dbReference type="EMBL" id="AP025739">
    <property type="protein sequence ID" value="BDI27981.1"/>
    <property type="molecule type" value="Genomic_DNA"/>
</dbReference>
<dbReference type="RefSeq" id="WP_125205816.1">
    <property type="nucleotide sequence ID" value="NZ_AP025739.1"/>
</dbReference>
<feature type="region of interest" description="Disordered" evidence="1">
    <location>
        <begin position="723"/>
        <end position="766"/>
    </location>
</feature>
<proteinExistence type="predicted"/>
<reference evidence="2 3" key="1">
    <citation type="journal article" date="2019" name="Int. J. Syst. Evol. Microbiol.">
        <title>Capsulimonas corticalis gen. nov., sp. nov., an aerobic capsulated bacterium, of a novel bacterial order, Capsulimonadales ord. nov., of the class Armatimonadia of the phylum Armatimonadetes.</title>
        <authorList>
            <person name="Li J."/>
            <person name="Kudo C."/>
            <person name="Tonouchi A."/>
        </authorList>
    </citation>
    <scope>NUCLEOTIDE SEQUENCE [LARGE SCALE GENOMIC DNA]</scope>
    <source>
        <strain evidence="2 3">AX-7</strain>
    </source>
</reference>
<dbReference type="KEGG" id="ccot:CCAX7_000320"/>
<gene>
    <name evidence="2" type="ORF">CCAX7_000320</name>
</gene>
<sequence>MAINFDIEPRFISGTTGLRLQVNPDDFVDGTSWELLEAGGTGQINVSLARLYDVALGVAGGDLVEIWARNTDGAETLRARGVVTIPEPTLDLKEKCVLTAYGRMEDMNHVVLDKVIVHPADKDLSAFAAEIADDYAARRPGLVFVRDIQDTGVSLETLTLSNTTARAAMDQLQQQAGRNSVWGWDIDPVTNLDRFYLRPRVASVGHQWFVGDRVKVLSSPLDHTNIANGIKLQGGPAKYPQLVTNPSFEIPIVPNEASGNMLSDGGFEGNITWNYINGASRNNYDPSSGHNASAHSGQWYAILDNANEEIWQEVPVTPGVQYTASLFARRENGSLANVGSLIIEGRSSSGTVLETPQPLPIAPSSTAWSGGQGSTIFAGDALTTSVTFTNTSTTKARIRIKTTNGTGGKGLLIDDVVFAQAGALGQTGWMADDRSGSTFTSEFRSIDWACRGGSFDGIYGVRVDVAPTTAYDPVLEPIGGLDGGSNGNHFKPTPSQTLRCSAQVRMAPGLNSSAGNVRLEYTEWSGPGSETQKVRPSGTSIPNDGAWHYISMDVTAHGDAASATIGLSFGSAGVYDIDCISVRDSAAGDEFLRGANFEKYVVAEDTSLTGVSAAAALSFTTYGRRESVVSNPDIVTWNGDAKAWAGAYFTRNAVPLRRDRVELIHEHTQAPSPGEGTQVRVSGTAAADITDWPARAQYTWSKATLAVSLELSNERPTVAKLLRSRSGSSSGTGSGGASSIAAVGSGTGGGVTTPVPTPVASSTVSGTVKTTVDHVDPTVYEKTEMDAIIAALPSGGSGGGVGGTLYLYDHFS</sequence>
<evidence type="ECO:0000313" key="2">
    <source>
        <dbReference type="EMBL" id="BDI27981.1"/>
    </source>
</evidence>
<dbReference type="Proteomes" id="UP000287394">
    <property type="component" value="Chromosome"/>
</dbReference>
<organism evidence="2 3">
    <name type="scientific">Capsulimonas corticalis</name>
    <dbReference type="NCBI Taxonomy" id="2219043"/>
    <lineage>
        <taxon>Bacteria</taxon>
        <taxon>Bacillati</taxon>
        <taxon>Armatimonadota</taxon>
        <taxon>Armatimonadia</taxon>
        <taxon>Capsulimonadales</taxon>
        <taxon>Capsulimonadaceae</taxon>
        <taxon>Capsulimonas</taxon>
    </lineage>
</organism>
<dbReference type="Gene3D" id="2.60.120.260">
    <property type="entry name" value="Galactose-binding domain-like"/>
    <property type="match status" value="2"/>
</dbReference>
<keyword evidence="3" id="KW-1185">Reference proteome</keyword>
<accession>A0A402CRI5</accession>
<evidence type="ECO:0000313" key="3">
    <source>
        <dbReference type="Proteomes" id="UP000287394"/>
    </source>
</evidence>
<dbReference type="AlphaFoldDB" id="A0A402CRI5"/>